<evidence type="ECO:0000313" key="1">
    <source>
        <dbReference type="EMBL" id="MTS25870.1"/>
    </source>
</evidence>
<dbReference type="InterPro" id="IPR024078">
    <property type="entry name" value="LmbE-like_dom_sf"/>
</dbReference>
<dbReference type="Gene3D" id="3.40.50.10320">
    <property type="entry name" value="LmbE-like"/>
    <property type="match status" value="1"/>
</dbReference>
<organism evidence="1 2">
    <name type="scientific">Ruthenibacterium lactatiformans</name>
    <dbReference type="NCBI Taxonomy" id="1550024"/>
    <lineage>
        <taxon>Bacteria</taxon>
        <taxon>Bacillati</taxon>
        <taxon>Bacillota</taxon>
        <taxon>Clostridia</taxon>
        <taxon>Eubacteriales</taxon>
        <taxon>Oscillospiraceae</taxon>
        <taxon>Ruthenibacterium</taxon>
    </lineage>
</organism>
<dbReference type="Proteomes" id="UP000472755">
    <property type="component" value="Unassembled WGS sequence"/>
</dbReference>
<name>A0A6L6LMH1_9FIRM</name>
<comment type="caution">
    <text evidence="1">The sequence shown here is derived from an EMBL/GenBank/DDBJ whole genome shotgun (WGS) entry which is preliminary data.</text>
</comment>
<reference evidence="1 2" key="1">
    <citation type="journal article" date="2019" name="Nat. Med.">
        <title>A library of human gut bacterial isolates paired with longitudinal multiomics data enables mechanistic microbiome research.</title>
        <authorList>
            <person name="Poyet M."/>
            <person name="Groussin M."/>
            <person name="Gibbons S.M."/>
            <person name="Avila-Pacheco J."/>
            <person name="Jiang X."/>
            <person name="Kearney S.M."/>
            <person name="Perrotta A.R."/>
            <person name="Berdy B."/>
            <person name="Zhao S."/>
            <person name="Lieberman T.D."/>
            <person name="Swanson P.K."/>
            <person name="Smith M."/>
            <person name="Roesemann S."/>
            <person name="Alexander J.E."/>
            <person name="Rich S.A."/>
            <person name="Livny J."/>
            <person name="Vlamakis H."/>
            <person name="Clish C."/>
            <person name="Bullock K."/>
            <person name="Deik A."/>
            <person name="Scott J."/>
            <person name="Pierce K.A."/>
            <person name="Xavier R.J."/>
            <person name="Alm E.J."/>
        </authorList>
    </citation>
    <scope>NUCLEOTIDE SEQUENCE [LARGE SCALE GENOMIC DNA]</scope>
    <source>
        <strain evidence="1 2">BIOML-A4</strain>
    </source>
</reference>
<evidence type="ECO:0000313" key="2">
    <source>
        <dbReference type="Proteomes" id="UP000472755"/>
    </source>
</evidence>
<dbReference type="GO" id="GO:0016811">
    <property type="term" value="F:hydrolase activity, acting on carbon-nitrogen (but not peptide) bonds, in linear amides"/>
    <property type="evidence" value="ECO:0007669"/>
    <property type="project" value="TreeGrafter"/>
</dbReference>
<dbReference type="Pfam" id="PF02585">
    <property type="entry name" value="PIG-L"/>
    <property type="match status" value="1"/>
</dbReference>
<dbReference type="EMBL" id="WMZU01000001">
    <property type="protein sequence ID" value="MTS25870.1"/>
    <property type="molecule type" value="Genomic_DNA"/>
</dbReference>
<dbReference type="SUPFAM" id="SSF102588">
    <property type="entry name" value="LmbE-like"/>
    <property type="match status" value="1"/>
</dbReference>
<gene>
    <name evidence="1" type="ORF">GMD59_01055</name>
</gene>
<dbReference type="RefSeq" id="WP_172725845.1">
    <property type="nucleotide sequence ID" value="NZ_WMZN01000001.1"/>
</dbReference>
<dbReference type="InterPro" id="IPR003737">
    <property type="entry name" value="GlcNAc_PI_deacetylase-related"/>
</dbReference>
<protein>
    <submittedName>
        <fullName evidence="1">PIG-L family deacetylase</fullName>
    </submittedName>
</protein>
<dbReference type="PANTHER" id="PTHR12993">
    <property type="entry name" value="N-ACETYLGLUCOSAMINYL-PHOSPHATIDYLINOSITOL DE-N-ACETYLASE-RELATED"/>
    <property type="match status" value="1"/>
</dbReference>
<dbReference type="AlphaFoldDB" id="A0A6L6LMH1"/>
<sequence>MNRQKSILAVGAHVGDMELTAGGLLATCAQLGWKVILVTLTSSERSAPEGAELDQVKQAKVEEAAAFARVLGAKSIVLDIPDGFLKVSQKVSFLLRDLICRNTPEIVVTHYASPHKDHMACHIIVGHAVFYASLPNSRREGAPHSVPHLLYAENWEDEDFKKELYVDTSEGYALWQEALQKEVSVLQCPFLPIVEYYTLKSRLNGILSHVDHAECYARAPGYRTVERVAPAVWE</sequence>
<dbReference type="PANTHER" id="PTHR12993:SF30">
    <property type="entry name" value="N-ACETYL-ALPHA-D-GLUCOSAMINYL L-MALATE DEACETYLASE 1"/>
    <property type="match status" value="1"/>
</dbReference>
<proteinExistence type="predicted"/>
<accession>A0A6L6LMH1</accession>